<feature type="non-terminal residue" evidence="2">
    <location>
        <position position="62"/>
    </location>
</feature>
<dbReference type="AlphaFoldDB" id="A0A0F9FAM9"/>
<dbReference type="EMBL" id="LAZR01021981">
    <property type="protein sequence ID" value="KKL83429.1"/>
    <property type="molecule type" value="Genomic_DNA"/>
</dbReference>
<proteinExistence type="predicted"/>
<organism evidence="2">
    <name type="scientific">marine sediment metagenome</name>
    <dbReference type="NCBI Taxonomy" id="412755"/>
    <lineage>
        <taxon>unclassified sequences</taxon>
        <taxon>metagenomes</taxon>
        <taxon>ecological metagenomes</taxon>
    </lineage>
</organism>
<accession>A0A0F9FAM9</accession>
<evidence type="ECO:0000313" key="2">
    <source>
        <dbReference type="EMBL" id="KKL83429.1"/>
    </source>
</evidence>
<name>A0A0F9FAM9_9ZZZZ</name>
<protein>
    <submittedName>
        <fullName evidence="2">Uncharacterized protein</fullName>
    </submittedName>
</protein>
<sequence length="62" mass="6796">MTKWTPEPWDCGETPGGENNEGGWWIRSLPAERDIADTLEQEGTHPEGDAKRITSCINALAG</sequence>
<feature type="region of interest" description="Disordered" evidence="1">
    <location>
        <begin position="1"/>
        <end position="23"/>
    </location>
</feature>
<reference evidence="2" key="1">
    <citation type="journal article" date="2015" name="Nature">
        <title>Complex archaea that bridge the gap between prokaryotes and eukaryotes.</title>
        <authorList>
            <person name="Spang A."/>
            <person name="Saw J.H."/>
            <person name="Jorgensen S.L."/>
            <person name="Zaremba-Niedzwiedzka K."/>
            <person name="Martijn J."/>
            <person name="Lind A.E."/>
            <person name="van Eijk R."/>
            <person name="Schleper C."/>
            <person name="Guy L."/>
            <person name="Ettema T.J."/>
        </authorList>
    </citation>
    <scope>NUCLEOTIDE SEQUENCE</scope>
</reference>
<comment type="caution">
    <text evidence="2">The sequence shown here is derived from an EMBL/GenBank/DDBJ whole genome shotgun (WGS) entry which is preliminary data.</text>
</comment>
<gene>
    <name evidence="2" type="ORF">LCGC14_1974890</name>
</gene>
<evidence type="ECO:0000256" key="1">
    <source>
        <dbReference type="SAM" id="MobiDB-lite"/>
    </source>
</evidence>